<name>A0A0R1RGZ1_9LACO</name>
<evidence type="ECO:0000259" key="2">
    <source>
        <dbReference type="PROSITE" id="PS51105"/>
    </source>
</evidence>
<dbReference type="Proteomes" id="UP000051697">
    <property type="component" value="Unassembled WGS sequence"/>
</dbReference>
<feature type="transmembrane region" description="Helical" evidence="1">
    <location>
        <begin position="253"/>
        <end position="276"/>
    </location>
</feature>
<feature type="transmembrane region" description="Helical" evidence="1">
    <location>
        <begin position="150"/>
        <end position="171"/>
    </location>
</feature>
<feature type="transmembrane region" description="Helical" evidence="1">
    <location>
        <begin position="116"/>
        <end position="138"/>
    </location>
</feature>
<feature type="transmembrane region" description="Helical" evidence="1">
    <location>
        <begin position="323"/>
        <end position="343"/>
    </location>
</feature>
<dbReference type="STRING" id="1423778.FC70_GL000591"/>
<feature type="transmembrane region" description="Helical" evidence="1">
    <location>
        <begin position="12"/>
        <end position="34"/>
    </location>
</feature>
<feature type="transmembrane region" description="Helical" evidence="1">
    <location>
        <begin position="54"/>
        <end position="79"/>
    </location>
</feature>
<dbReference type="PROSITE" id="PS51105">
    <property type="entry name" value="PTS_EIIC_TYPE_3"/>
    <property type="match status" value="1"/>
</dbReference>
<organism evidence="3 4">
    <name type="scientific">Paucilactobacillus oligofermentans DSM 15707 = LMG 22743</name>
    <dbReference type="NCBI Taxonomy" id="1423778"/>
    <lineage>
        <taxon>Bacteria</taxon>
        <taxon>Bacillati</taxon>
        <taxon>Bacillota</taxon>
        <taxon>Bacilli</taxon>
        <taxon>Lactobacillales</taxon>
        <taxon>Lactobacillaceae</taxon>
        <taxon>Paucilactobacillus</taxon>
    </lineage>
</organism>
<protein>
    <submittedName>
        <fullName evidence="3">Cellobiose PTS, EIIC</fullName>
    </submittedName>
</protein>
<feature type="transmembrane region" description="Helical" evidence="1">
    <location>
        <begin position="86"/>
        <end position="104"/>
    </location>
</feature>
<evidence type="ECO:0000313" key="4">
    <source>
        <dbReference type="Proteomes" id="UP000051697"/>
    </source>
</evidence>
<feature type="domain" description="PTS EIIC type-3" evidence="2">
    <location>
        <begin position="1"/>
        <end position="383"/>
    </location>
</feature>
<comment type="caution">
    <text evidence="3">The sequence shown here is derived from an EMBL/GenBank/DDBJ whole genome shotgun (WGS) entry which is preliminary data.</text>
</comment>
<sequence>MSLNFVQELQQAFRILNQQILVTAVLSVINLVVLDDSGFLKEIFGIDQWLPYFTQIQMIVNSLTIITGVMLIASIAYLMGSKKLDTYSLSGYISVIVTIIFMFPGNLLTGKINEDLIWLSFSAINLRNLLIAAVIGYLIKLIYLKLTQLINARTWFSALMTLLVLLGLFVLTRDDWTQAVIRTLYDWIDGIQGWGILLIPLIAVLNCLLFIFGIDSLLPVSNSDFSDAAIKNLNYVLEGHSVYSIPMPINIHALFDVYATSGGIGMLLPLVIAMWIVNRQHTDIHDLKLSVVPTVFNINAPLVTTYPILFNLILLIPMIISSVVACLIPGILILLQWLPSSVYPTATSTPGPLEGFLSTNGNWVALAVGIINLVISVLIYVPFIKLSNQELQVNKHEH</sequence>
<keyword evidence="4" id="KW-1185">Reference proteome</keyword>
<keyword evidence="1" id="KW-1133">Transmembrane helix</keyword>
<proteinExistence type="predicted"/>
<gene>
    <name evidence="3" type="ORF">FC70_GL000591</name>
</gene>
<reference evidence="3 4" key="1">
    <citation type="journal article" date="2015" name="Genome Announc.">
        <title>Expanding the biotechnology potential of lactobacilli through comparative genomics of 213 strains and associated genera.</title>
        <authorList>
            <person name="Sun Z."/>
            <person name="Harris H.M."/>
            <person name="McCann A."/>
            <person name="Guo C."/>
            <person name="Argimon S."/>
            <person name="Zhang W."/>
            <person name="Yang X."/>
            <person name="Jeffery I.B."/>
            <person name="Cooney J.C."/>
            <person name="Kagawa T.F."/>
            <person name="Liu W."/>
            <person name="Song Y."/>
            <person name="Salvetti E."/>
            <person name="Wrobel A."/>
            <person name="Rasinkangas P."/>
            <person name="Parkhill J."/>
            <person name="Rea M.C."/>
            <person name="O'Sullivan O."/>
            <person name="Ritari J."/>
            <person name="Douillard F.P."/>
            <person name="Paul Ross R."/>
            <person name="Yang R."/>
            <person name="Briner A.E."/>
            <person name="Felis G.E."/>
            <person name="de Vos W.M."/>
            <person name="Barrangou R."/>
            <person name="Klaenhammer T.R."/>
            <person name="Caufield P.W."/>
            <person name="Cui Y."/>
            <person name="Zhang H."/>
            <person name="O'Toole P.W."/>
        </authorList>
    </citation>
    <scope>NUCLEOTIDE SEQUENCE [LARGE SCALE GENOMIC DNA]</scope>
    <source>
        <strain evidence="3 4">DSM 15707</strain>
    </source>
</reference>
<accession>A0A0R1RGZ1</accession>
<keyword evidence="1" id="KW-0472">Membrane</keyword>
<keyword evidence="1" id="KW-0812">Transmembrane</keyword>
<feature type="transmembrane region" description="Helical" evidence="1">
    <location>
        <begin position="191"/>
        <end position="214"/>
    </location>
</feature>
<dbReference type="InterPro" id="IPR004501">
    <property type="entry name" value="PTS_EIIC_3"/>
</dbReference>
<dbReference type="GO" id="GO:0016020">
    <property type="term" value="C:membrane"/>
    <property type="evidence" value="ECO:0007669"/>
    <property type="project" value="InterPro"/>
</dbReference>
<dbReference type="GO" id="GO:0008982">
    <property type="term" value="F:protein-N(PI)-phosphohistidine-sugar phosphotransferase activity"/>
    <property type="evidence" value="ECO:0007669"/>
    <property type="project" value="InterPro"/>
</dbReference>
<dbReference type="PATRIC" id="fig|1423778.4.peg.618"/>
<dbReference type="AlphaFoldDB" id="A0A0R1RGZ1"/>
<dbReference type="InterPro" id="IPR051088">
    <property type="entry name" value="PTS_Sugar-EIIC/EIIB"/>
</dbReference>
<dbReference type="PANTHER" id="PTHR33989:SF4">
    <property type="entry name" value="PTS SYSTEM N,N'-DIACETYLCHITOBIOSE-SPECIFIC EIIC COMPONENT"/>
    <property type="match status" value="1"/>
</dbReference>
<dbReference type="GO" id="GO:0009401">
    <property type="term" value="P:phosphoenolpyruvate-dependent sugar phosphotransferase system"/>
    <property type="evidence" value="ECO:0007669"/>
    <property type="project" value="InterPro"/>
</dbReference>
<feature type="transmembrane region" description="Helical" evidence="1">
    <location>
        <begin position="363"/>
        <end position="383"/>
    </location>
</feature>
<dbReference type="EMBL" id="AZFE01000030">
    <property type="protein sequence ID" value="KRL56006.1"/>
    <property type="molecule type" value="Genomic_DNA"/>
</dbReference>
<dbReference type="PANTHER" id="PTHR33989">
    <property type="match status" value="1"/>
</dbReference>
<evidence type="ECO:0000256" key="1">
    <source>
        <dbReference type="SAM" id="Phobius"/>
    </source>
</evidence>
<evidence type="ECO:0000313" key="3">
    <source>
        <dbReference type="EMBL" id="KRL56006.1"/>
    </source>
</evidence>